<organism evidence="2 3">
    <name type="scientific">Hydnum rufescens UP504</name>
    <dbReference type="NCBI Taxonomy" id="1448309"/>
    <lineage>
        <taxon>Eukaryota</taxon>
        <taxon>Fungi</taxon>
        <taxon>Dikarya</taxon>
        <taxon>Basidiomycota</taxon>
        <taxon>Agaricomycotina</taxon>
        <taxon>Agaricomycetes</taxon>
        <taxon>Cantharellales</taxon>
        <taxon>Hydnaceae</taxon>
        <taxon>Hydnum</taxon>
    </lineage>
</organism>
<keyword evidence="3" id="KW-1185">Reference proteome</keyword>
<accession>A0A9P6DSD0</accession>
<protein>
    <submittedName>
        <fullName evidence="2">Uncharacterized protein</fullName>
    </submittedName>
</protein>
<evidence type="ECO:0000313" key="2">
    <source>
        <dbReference type="EMBL" id="KAF9509363.1"/>
    </source>
</evidence>
<feature type="region of interest" description="Disordered" evidence="1">
    <location>
        <begin position="193"/>
        <end position="299"/>
    </location>
</feature>
<proteinExistence type="predicted"/>
<name>A0A9P6DSD0_9AGAM</name>
<evidence type="ECO:0000313" key="3">
    <source>
        <dbReference type="Proteomes" id="UP000886523"/>
    </source>
</evidence>
<feature type="compositionally biased region" description="Polar residues" evidence="1">
    <location>
        <begin position="234"/>
        <end position="249"/>
    </location>
</feature>
<sequence>MKCLGVGKDLPRTESSVSLVITLDAVAAQEALERHGNPPKSLTDSFDCAMHIAKQAQVLGRFGTPLTSIANRAFATCRLLLLCVPPEGARLPSHPTEQDYRNASILTAGAAPFLLRGVFNTPFPQRILRQTSELLLKGPLDDASAMERALGIILACMTQLGESLEEARGATDVGHILEDIKSILGVKKTTALDGLEGTRGDGVDQGLGPRSDDGGTPGPSAFVLAPETPEDEPTTQNLESSPLSASSDPVGTRRRAFEDDGLHSQHGGLPLDDTSRDSDRSRSPPLLEPGKTSTDAPLIELPMESTHDPIDSIPIPEAKKRNLSLNVEEDLLGLEMLNS</sequence>
<reference evidence="2" key="1">
    <citation type="journal article" date="2020" name="Nat. Commun.">
        <title>Large-scale genome sequencing of mycorrhizal fungi provides insights into the early evolution of symbiotic traits.</title>
        <authorList>
            <person name="Miyauchi S."/>
            <person name="Kiss E."/>
            <person name="Kuo A."/>
            <person name="Drula E."/>
            <person name="Kohler A."/>
            <person name="Sanchez-Garcia M."/>
            <person name="Morin E."/>
            <person name="Andreopoulos B."/>
            <person name="Barry K.W."/>
            <person name="Bonito G."/>
            <person name="Buee M."/>
            <person name="Carver A."/>
            <person name="Chen C."/>
            <person name="Cichocki N."/>
            <person name="Clum A."/>
            <person name="Culley D."/>
            <person name="Crous P.W."/>
            <person name="Fauchery L."/>
            <person name="Girlanda M."/>
            <person name="Hayes R.D."/>
            <person name="Keri Z."/>
            <person name="LaButti K."/>
            <person name="Lipzen A."/>
            <person name="Lombard V."/>
            <person name="Magnuson J."/>
            <person name="Maillard F."/>
            <person name="Murat C."/>
            <person name="Nolan M."/>
            <person name="Ohm R.A."/>
            <person name="Pangilinan J."/>
            <person name="Pereira M.F."/>
            <person name="Perotto S."/>
            <person name="Peter M."/>
            <person name="Pfister S."/>
            <person name="Riley R."/>
            <person name="Sitrit Y."/>
            <person name="Stielow J.B."/>
            <person name="Szollosi G."/>
            <person name="Zifcakova L."/>
            <person name="Stursova M."/>
            <person name="Spatafora J.W."/>
            <person name="Tedersoo L."/>
            <person name="Vaario L.M."/>
            <person name="Yamada A."/>
            <person name="Yan M."/>
            <person name="Wang P."/>
            <person name="Xu J."/>
            <person name="Bruns T."/>
            <person name="Baldrian P."/>
            <person name="Vilgalys R."/>
            <person name="Dunand C."/>
            <person name="Henrissat B."/>
            <person name="Grigoriev I.V."/>
            <person name="Hibbett D."/>
            <person name="Nagy L.G."/>
            <person name="Martin F.M."/>
        </authorList>
    </citation>
    <scope>NUCLEOTIDE SEQUENCE</scope>
    <source>
        <strain evidence="2">UP504</strain>
    </source>
</reference>
<comment type="caution">
    <text evidence="2">The sequence shown here is derived from an EMBL/GenBank/DDBJ whole genome shotgun (WGS) entry which is preliminary data.</text>
</comment>
<dbReference type="Proteomes" id="UP000886523">
    <property type="component" value="Unassembled WGS sequence"/>
</dbReference>
<dbReference type="AlphaFoldDB" id="A0A9P6DSD0"/>
<evidence type="ECO:0000256" key="1">
    <source>
        <dbReference type="SAM" id="MobiDB-lite"/>
    </source>
</evidence>
<feature type="compositionally biased region" description="Basic and acidic residues" evidence="1">
    <location>
        <begin position="273"/>
        <end position="282"/>
    </location>
</feature>
<dbReference type="EMBL" id="MU129037">
    <property type="protein sequence ID" value="KAF9509363.1"/>
    <property type="molecule type" value="Genomic_DNA"/>
</dbReference>
<gene>
    <name evidence="2" type="ORF">BS47DRAFT_1365333</name>
</gene>